<evidence type="ECO:0000313" key="5">
    <source>
        <dbReference type="Proteomes" id="UP000652567"/>
    </source>
</evidence>
<dbReference type="Gene3D" id="3.10.310.10">
    <property type="entry name" value="Diaminopimelate Epimerase, Chain A, domain 1"/>
    <property type="match status" value="2"/>
</dbReference>
<name>A0A928V3R7_9GAMM</name>
<evidence type="ECO:0000256" key="2">
    <source>
        <dbReference type="ARBA" id="ARBA00023235"/>
    </source>
</evidence>
<accession>A0A928V3R7</accession>
<keyword evidence="5" id="KW-1185">Reference proteome</keyword>
<evidence type="ECO:0000256" key="1">
    <source>
        <dbReference type="ARBA" id="ARBA00008270"/>
    </source>
</evidence>
<dbReference type="PIRSF" id="PIRSF016184">
    <property type="entry name" value="PhzC_PhzF"/>
    <property type="match status" value="1"/>
</dbReference>
<organism evidence="4 5">
    <name type="scientific">Cellvibrio polysaccharolyticus</name>
    <dbReference type="NCBI Taxonomy" id="2082724"/>
    <lineage>
        <taxon>Bacteria</taxon>
        <taxon>Pseudomonadati</taxon>
        <taxon>Pseudomonadota</taxon>
        <taxon>Gammaproteobacteria</taxon>
        <taxon>Cellvibrionales</taxon>
        <taxon>Cellvibrionaceae</taxon>
        <taxon>Cellvibrio</taxon>
    </lineage>
</organism>
<dbReference type="GO" id="GO:0016853">
    <property type="term" value="F:isomerase activity"/>
    <property type="evidence" value="ECO:0007669"/>
    <property type="project" value="UniProtKB-KW"/>
</dbReference>
<comment type="caution">
    <text evidence="4">The sequence shown here is derived from an EMBL/GenBank/DDBJ whole genome shotgun (WGS) entry which is preliminary data.</text>
</comment>
<dbReference type="NCBIfam" id="TIGR00654">
    <property type="entry name" value="PhzF_family"/>
    <property type="match status" value="1"/>
</dbReference>
<feature type="active site" evidence="3">
    <location>
        <position position="48"/>
    </location>
</feature>
<dbReference type="RefSeq" id="WP_193906929.1">
    <property type="nucleotide sequence ID" value="NZ_PRDL01000001.1"/>
</dbReference>
<evidence type="ECO:0000256" key="3">
    <source>
        <dbReference type="PIRSR" id="PIRSR016184-1"/>
    </source>
</evidence>
<dbReference type="PANTHER" id="PTHR13774">
    <property type="entry name" value="PHENAZINE BIOSYNTHESIS PROTEIN"/>
    <property type="match status" value="1"/>
</dbReference>
<dbReference type="InterPro" id="IPR003719">
    <property type="entry name" value="Phenazine_PhzF-like"/>
</dbReference>
<proteinExistence type="inferred from homology"/>
<keyword evidence="2" id="KW-0413">Isomerase</keyword>
<dbReference type="SUPFAM" id="SSF54506">
    <property type="entry name" value="Diaminopimelate epimerase-like"/>
    <property type="match status" value="1"/>
</dbReference>
<protein>
    <submittedName>
        <fullName evidence="4">PhzF family phenazine biosynthesis protein</fullName>
    </submittedName>
</protein>
<dbReference type="Proteomes" id="UP000652567">
    <property type="component" value="Unassembled WGS sequence"/>
</dbReference>
<dbReference type="GO" id="GO:0005737">
    <property type="term" value="C:cytoplasm"/>
    <property type="evidence" value="ECO:0007669"/>
    <property type="project" value="TreeGrafter"/>
</dbReference>
<gene>
    <name evidence="4" type="ORF">C4F51_02705</name>
</gene>
<comment type="similarity">
    <text evidence="1">Belongs to the PhzF family.</text>
</comment>
<dbReference type="AlphaFoldDB" id="A0A928V3R7"/>
<dbReference type="Pfam" id="PF02567">
    <property type="entry name" value="PhzC-PhzF"/>
    <property type="match status" value="1"/>
</dbReference>
<evidence type="ECO:0000313" key="4">
    <source>
        <dbReference type="EMBL" id="MBE8716094.1"/>
    </source>
</evidence>
<sequence length="266" mass="29266">MKFPMYIVDAFSSSADPFSGNPAAVCILSENRSSAWMQQVAAEMNLSETAFLQRRDGDSWNLRWFTPRCEVDLCGHATLAAAHVIWRELGDSRWDLLFHTRSGLLTASKAEAMISLDLPADPPQKLDVAPEALTRLLGQAPYWVGQGRHFLLAVVEDARLVRNLQPDMSLVASLPALGLIVTAPGDEPGLDMVSRFFAPRMGVPEDPVTGAAHCVLAVYWSTRLGKNRLQAFQASQRTGRLGLEITGDRVYLLGRTRTQLAGEFRG</sequence>
<dbReference type="EMBL" id="PRDL01000001">
    <property type="protein sequence ID" value="MBE8716094.1"/>
    <property type="molecule type" value="Genomic_DNA"/>
</dbReference>
<dbReference type="PANTHER" id="PTHR13774:SF17">
    <property type="entry name" value="PHENAZINE BIOSYNTHESIS-LIKE DOMAIN-CONTAINING PROTEIN"/>
    <property type="match status" value="1"/>
</dbReference>
<reference evidence="4" key="1">
    <citation type="submission" date="2018-07" db="EMBL/GenBank/DDBJ databases">
        <title>Genome assembly of strain Ka43.</title>
        <authorList>
            <person name="Kukolya J."/>
            <person name="Nagy I."/>
            <person name="Horvath B."/>
            <person name="Toth A."/>
        </authorList>
    </citation>
    <scope>NUCLEOTIDE SEQUENCE</scope>
    <source>
        <strain evidence="4">KB43</strain>
    </source>
</reference>